<accession>A0A381ZAE0</accession>
<reference evidence="2" key="1">
    <citation type="submission" date="2018-05" db="EMBL/GenBank/DDBJ databases">
        <authorList>
            <person name="Lanie J.A."/>
            <person name="Ng W.-L."/>
            <person name="Kazmierczak K.M."/>
            <person name="Andrzejewski T.M."/>
            <person name="Davidsen T.M."/>
            <person name="Wayne K.J."/>
            <person name="Tettelin H."/>
            <person name="Glass J.I."/>
            <person name="Rusch D."/>
            <person name="Podicherti R."/>
            <person name="Tsui H.-C.T."/>
            <person name="Winkler M.E."/>
        </authorList>
    </citation>
    <scope>NUCLEOTIDE SEQUENCE</scope>
</reference>
<feature type="region of interest" description="Disordered" evidence="1">
    <location>
        <begin position="212"/>
        <end position="236"/>
    </location>
</feature>
<evidence type="ECO:0000256" key="1">
    <source>
        <dbReference type="SAM" id="MobiDB-lite"/>
    </source>
</evidence>
<evidence type="ECO:0000313" key="2">
    <source>
        <dbReference type="EMBL" id="SVA86228.1"/>
    </source>
</evidence>
<proteinExistence type="predicted"/>
<name>A0A381ZAE0_9ZZZZ</name>
<feature type="compositionally biased region" description="Basic and acidic residues" evidence="1">
    <location>
        <begin position="212"/>
        <end position="233"/>
    </location>
</feature>
<organism evidence="2">
    <name type="scientific">marine metagenome</name>
    <dbReference type="NCBI Taxonomy" id="408172"/>
    <lineage>
        <taxon>unclassified sequences</taxon>
        <taxon>metagenomes</taxon>
        <taxon>ecological metagenomes</taxon>
    </lineage>
</organism>
<evidence type="ECO:0008006" key="3">
    <source>
        <dbReference type="Google" id="ProtNLM"/>
    </source>
</evidence>
<dbReference type="EMBL" id="UINC01020563">
    <property type="protein sequence ID" value="SVA86228.1"/>
    <property type="molecule type" value="Genomic_DNA"/>
</dbReference>
<sequence length="592" mass="67291">MNMTKEDADVYRRTFRKDGKINKEFLEDNIVTVMDLNGVLRRINPWGLGEPGESGEDDWHNNPGLGGQGIQGKDKMTPLEMMNLIVQPGAVVQIIPTHKRVGPKQHRRELSKDARTTNMKTVRLHGENTNEFTDIQHYVSDKEERGGRIVVDGEEKYIPTKEELNVFLLYHTESTIPPDWYLGFKDLTVFDKQPGETEERWKKRVHLMSRSGRREYRGKDRPTTPEEWMRSKQIEPGSARAKVSTAFLDAGPDMTDQEKITWWKGYREKYKIKPSSPWVGKDKLKGDWAGKNYFDMASDWLGKKTGLWEPGAATNPQSKLTYLSTQYIEKEDLEGKLTASELAEIYDEYGQLKSDIRPELIAKIKEPPPEGVDTTLNFGPVGGVSEDEEEIEDFVTSKELEWTKPLSPGAYGRPATVEGYDRLMTTLANKYASFAGVSSNEFKKLLKTLAHSESGMLSLNGKYNKGYYRGDKHLGKEGSFGAFHVRWGHYKPGAVNAYNKAHGKNYTWKDIAGKPGLSADIGAWFYAKLFKESGGNYANAYGIYNGGTKWLRNEKARENNVRFVNNFKNYYMNESINYMRKSAILEGIAKAA</sequence>
<dbReference type="AlphaFoldDB" id="A0A381ZAE0"/>
<gene>
    <name evidence="2" type="ORF">METZ01_LOCUS139082</name>
</gene>
<protein>
    <recommendedName>
        <fullName evidence="3">Transglycosylase SLT domain-containing protein</fullName>
    </recommendedName>
</protein>